<accession>A0A679I4Q3</accession>
<evidence type="ECO:0000313" key="2">
    <source>
        <dbReference type="Proteomes" id="UP000463961"/>
    </source>
</evidence>
<reference evidence="2" key="1">
    <citation type="submission" date="2020-01" db="EMBL/GenBank/DDBJ databases">
        <title>Phosphoaccumulans saitamaens gen. nov., sp. nov., a polyphosphate accumulating bacterium isolated from surface river water.</title>
        <authorList>
            <person name="Watanabe K."/>
            <person name="Suda W."/>
        </authorList>
    </citation>
    <scope>NUCLEOTIDE SEQUENCE [LARGE SCALE GENOMIC DNA]</scope>
    <source>
        <strain evidence="2">ICHIAU1</strain>
    </source>
</reference>
<evidence type="ECO:0000313" key="1">
    <source>
        <dbReference type="EMBL" id="BBU69367.1"/>
    </source>
</evidence>
<gene>
    <name evidence="1" type="ORF">ICHIAU1_16500</name>
</gene>
<protein>
    <submittedName>
        <fullName evidence="1">Uncharacterized protein</fullName>
    </submittedName>
</protein>
<dbReference type="Proteomes" id="UP000463961">
    <property type="component" value="Chromosome"/>
</dbReference>
<proteinExistence type="predicted"/>
<dbReference type="EMBL" id="AP022345">
    <property type="protein sequence ID" value="BBU69367.1"/>
    <property type="molecule type" value="Genomic_DNA"/>
</dbReference>
<keyword evidence="2" id="KW-1185">Reference proteome</keyword>
<sequence length="230" mass="26612">MKSAEIKALKQTVEEHKELMNESKKPVNVDTYLLRLINIFESQQINTQKALRLHKELLARLEEPIKETASKAIGTPTKQQMLNACEKLRNNALRLNMQFDNYLNQVSPLEQTMSKAFQSIEAGHWSVFRKRFTLDIKLLLKVIDRADSEIQKKPKGSSGKKSKPWKNDVLDMLCGYLRKECEKKQDESYDLAREVFNIYFPRHEIATEDAVKSSTVRTRKAKQAKLTASK</sequence>
<dbReference type="AlphaFoldDB" id="A0A679I4Q3"/>
<name>A0A679I4Q3_9RHOO</name>
<dbReference type="RefSeq" id="WP_162049916.1">
    <property type="nucleotide sequence ID" value="NZ_AP019011.1"/>
</dbReference>
<organism evidence="1 2">
    <name type="scientific">Fluviibacter phosphoraccumulans</name>
    <dbReference type="NCBI Taxonomy" id="1751046"/>
    <lineage>
        <taxon>Bacteria</taxon>
        <taxon>Pseudomonadati</taxon>
        <taxon>Pseudomonadota</taxon>
        <taxon>Betaproteobacteria</taxon>
        <taxon>Rhodocyclales</taxon>
        <taxon>Fluviibacteraceae</taxon>
        <taxon>Fluviibacter</taxon>
    </lineage>
</organism>